<dbReference type="GO" id="GO:0000105">
    <property type="term" value="P:L-histidine biosynthetic process"/>
    <property type="evidence" value="ECO:0007669"/>
    <property type="project" value="UniProtKB-UniRule"/>
</dbReference>
<dbReference type="Pfam" id="PF13393">
    <property type="entry name" value="tRNA-synt_His"/>
    <property type="match status" value="1"/>
</dbReference>
<dbReference type="GO" id="GO:0005737">
    <property type="term" value="C:cytoplasm"/>
    <property type="evidence" value="ECO:0007669"/>
    <property type="project" value="UniProtKB-SubCell"/>
</dbReference>
<comment type="subunit">
    <text evidence="4 8">Heteromultimer composed of HisG and HisZ subunits.</text>
</comment>
<name>A0A1N6F1H9_9GAMM</name>
<evidence type="ECO:0000256" key="8">
    <source>
        <dbReference type="HAMAP-Rule" id="MF_00125"/>
    </source>
</evidence>
<dbReference type="PANTHER" id="PTHR43707">
    <property type="entry name" value="HISTIDYL-TRNA SYNTHETASE"/>
    <property type="match status" value="1"/>
</dbReference>
<keyword evidence="12" id="KW-1185">Reference proteome</keyword>
<evidence type="ECO:0000256" key="3">
    <source>
        <dbReference type="ARBA" id="ARBA00005539"/>
    </source>
</evidence>
<dbReference type="InterPro" id="IPR041715">
    <property type="entry name" value="HisRS-like_core"/>
</dbReference>
<feature type="binding site" evidence="9">
    <location>
        <position position="277"/>
    </location>
    <ligand>
        <name>L-histidine</name>
        <dbReference type="ChEBI" id="CHEBI:57595"/>
    </ligand>
</feature>
<keyword evidence="11" id="KW-0328">Glycosyltransferase</keyword>
<evidence type="ECO:0000256" key="2">
    <source>
        <dbReference type="ARBA" id="ARBA00004667"/>
    </source>
</evidence>
<evidence type="ECO:0000256" key="4">
    <source>
        <dbReference type="ARBA" id="ARBA00011496"/>
    </source>
</evidence>
<dbReference type="OrthoDB" id="9769617at2"/>
<evidence type="ECO:0000256" key="6">
    <source>
        <dbReference type="ARBA" id="ARBA00022490"/>
    </source>
</evidence>
<dbReference type="RefSeq" id="WP_074201162.1">
    <property type="nucleotide sequence ID" value="NZ_FSRE01000002.1"/>
</dbReference>
<comment type="miscellaneous">
    <text evidence="8">This function is generally fulfilled by the C-terminal part of HisG, which is missing in some bacteria such as this one.</text>
</comment>
<dbReference type="InterPro" id="IPR004517">
    <property type="entry name" value="HisZ"/>
</dbReference>
<evidence type="ECO:0000259" key="10">
    <source>
        <dbReference type="Pfam" id="PF13393"/>
    </source>
</evidence>
<organism evidence="11 12">
    <name type="scientific">Sulfurivirga caldicuralii</name>
    <dbReference type="NCBI Taxonomy" id="364032"/>
    <lineage>
        <taxon>Bacteria</taxon>
        <taxon>Pseudomonadati</taxon>
        <taxon>Pseudomonadota</taxon>
        <taxon>Gammaproteobacteria</taxon>
        <taxon>Thiotrichales</taxon>
        <taxon>Piscirickettsiaceae</taxon>
        <taxon>Sulfurivirga</taxon>
    </lineage>
</organism>
<dbReference type="PIRSF" id="PIRSF001549">
    <property type="entry name" value="His-tRNA_synth"/>
    <property type="match status" value="1"/>
</dbReference>
<comment type="pathway">
    <text evidence="2 8">Amino-acid biosynthesis; L-histidine biosynthesis; L-histidine from 5-phospho-alpha-D-ribose 1-diphosphate: step 1/9.</text>
</comment>
<feature type="binding site" evidence="9">
    <location>
        <position position="132"/>
    </location>
    <ligand>
        <name>L-histidine</name>
        <dbReference type="ChEBI" id="CHEBI:57595"/>
    </ligand>
</feature>
<dbReference type="Gene3D" id="3.30.930.10">
    <property type="entry name" value="Bira Bifunctional Protein, Domain 2"/>
    <property type="match status" value="1"/>
</dbReference>
<dbReference type="GO" id="GO:0004821">
    <property type="term" value="F:histidine-tRNA ligase activity"/>
    <property type="evidence" value="ECO:0007669"/>
    <property type="project" value="TreeGrafter"/>
</dbReference>
<comment type="subcellular location">
    <subcellularLocation>
        <location evidence="1 8">Cytoplasm</location>
    </subcellularLocation>
</comment>
<evidence type="ECO:0000256" key="9">
    <source>
        <dbReference type="PIRSR" id="PIRSR001549-1"/>
    </source>
</evidence>
<evidence type="ECO:0000256" key="5">
    <source>
        <dbReference type="ARBA" id="ARBA00020397"/>
    </source>
</evidence>
<evidence type="ECO:0000313" key="12">
    <source>
        <dbReference type="Proteomes" id="UP000198461"/>
    </source>
</evidence>
<dbReference type="InterPro" id="IPR004516">
    <property type="entry name" value="HisRS/HisZ"/>
</dbReference>
<evidence type="ECO:0000256" key="7">
    <source>
        <dbReference type="ARBA" id="ARBA00025246"/>
    </source>
</evidence>
<keyword evidence="8" id="KW-0368">Histidine biosynthesis</keyword>
<dbReference type="PANTHER" id="PTHR43707:SF1">
    <property type="entry name" value="HISTIDINE--TRNA LIGASE, MITOCHONDRIAL-RELATED"/>
    <property type="match status" value="1"/>
</dbReference>
<dbReference type="HAMAP" id="MF_00125">
    <property type="entry name" value="HisZ"/>
    <property type="match status" value="1"/>
</dbReference>
<dbReference type="EMBL" id="FSRE01000002">
    <property type="protein sequence ID" value="SIN89135.1"/>
    <property type="molecule type" value="Genomic_DNA"/>
</dbReference>
<accession>A0A1N6F1H9</accession>
<evidence type="ECO:0000256" key="1">
    <source>
        <dbReference type="ARBA" id="ARBA00004496"/>
    </source>
</evidence>
<dbReference type="GO" id="GO:0006427">
    <property type="term" value="P:histidyl-tRNA aminoacylation"/>
    <property type="evidence" value="ECO:0007669"/>
    <property type="project" value="TreeGrafter"/>
</dbReference>
<reference evidence="11 12" key="1">
    <citation type="submission" date="2016-11" db="EMBL/GenBank/DDBJ databases">
        <authorList>
            <person name="Jaros S."/>
            <person name="Januszkiewicz K."/>
            <person name="Wedrychowicz H."/>
        </authorList>
    </citation>
    <scope>NUCLEOTIDE SEQUENCE [LARGE SCALE GENOMIC DNA]</scope>
    <source>
        <strain evidence="11 12">DSM 17737</strain>
    </source>
</reference>
<gene>
    <name evidence="8" type="primary">hisZ</name>
    <name evidence="11" type="ORF">SAMN05443662_0873</name>
</gene>
<dbReference type="SUPFAM" id="SSF55681">
    <property type="entry name" value="Class II aaRS and biotin synthetases"/>
    <property type="match status" value="1"/>
</dbReference>
<evidence type="ECO:0000313" key="11">
    <source>
        <dbReference type="EMBL" id="SIN89135.1"/>
    </source>
</evidence>
<feature type="domain" description="Class II Histidinyl-tRNA synthetase (HisRS)-like catalytic core" evidence="10">
    <location>
        <begin position="12"/>
        <end position="330"/>
    </location>
</feature>
<dbReference type="STRING" id="364032.SAMN05443662_0873"/>
<feature type="binding site" evidence="9">
    <location>
        <begin position="83"/>
        <end position="85"/>
    </location>
    <ligand>
        <name>L-histidine</name>
        <dbReference type="ChEBI" id="CHEBI:57595"/>
    </ligand>
</feature>
<comment type="function">
    <text evidence="7 8">Required for the first step of histidine biosynthesis. May allow the feedback regulation of ATP phosphoribosyltransferase activity by histidine.</text>
</comment>
<dbReference type="NCBIfam" id="NF009086">
    <property type="entry name" value="PRK12421.1"/>
    <property type="match status" value="1"/>
</dbReference>
<keyword evidence="8" id="KW-0028">Amino-acid biosynthesis</keyword>
<dbReference type="InterPro" id="IPR045864">
    <property type="entry name" value="aa-tRNA-synth_II/BPL/LPL"/>
</dbReference>
<keyword evidence="11" id="KW-0808">Transferase</keyword>
<dbReference type="GO" id="GO:0016757">
    <property type="term" value="F:glycosyltransferase activity"/>
    <property type="evidence" value="ECO:0007669"/>
    <property type="project" value="UniProtKB-KW"/>
</dbReference>
<comment type="similarity">
    <text evidence="3 8">Belongs to the class-II aminoacyl-tRNA synthetase family. HisZ subfamily.</text>
</comment>
<sequence>MTTTHIWFTPEGIEDLLPPQAEKLEFYRRELLDLFAASGYELIKPPIAEFFDSLLTGSGQDLSRETCTFVDQESGRTMGVRADTTPQVARIAASRLRAREGAPLRLCYAGDTLKARYNRARGTRNPYQTGVELFNVPGKAGDAEILLLLLESMDALGLAPITLSLGHAGLIKRVLSECSLPESEAGVLLTLLNRKRYPEYQAWLNANLHYIPYDLQALFTDWFELSGEAETVIDQTKSLLSAYPEMVAELDGMLDLLALLKAAAPHVRIFADLAEIRGYYYHTGLMFSTYVVDEHDRALVVARGGRYDGIAEAFDNPMSATGFSLDLRAVLDLLAPVERTGQRVWAPMEADPQLHEKVRDLRSEGYEVVWCEATPDGAVCKLSKINGLWTIENDEA</sequence>
<feature type="binding site" evidence="9">
    <location>
        <position position="128"/>
    </location>
    <ligand>
        <name>L-histidine</name>
        <dbReference type="ChEBI" id="CHEBI:57595"/>
    </ligand>
</feature>
<dbReference type="Proteomes" id="UP000198461">
    <property type="component" value="Unassembled WGS sequence"/>
</dbReference>
<protein>
    <recommendedName>
        <fullName evidence="5 8">ATP phosphoribosyltransferase regulatory subunit</fullName>
    </recommendedName>
</protein>
<dbReference type="UniPathway" id="UPA00031">
    <property type="reaction ID" value="UER00006"/>
</dbReference>
<proteinExistence type="inferred from homology"/>
<keyword evidence="6 8" id="KW-0963">Cytoplasm</keyword>
<dbReference type="AlphaFoldDB" id="A0A1N6F1H9"/>